<name>A0A6M1T0V3_9BACT</name>
<sequence>MLLRTLTVFLISLFLSSASLAQQRLFIPMDASQTNHLKAYGIIFNNLQDGNSSQWLLNYKGGSFMTGYSDELLRTCRLKNVKVKVISNKQAANIITEVEQPNSNTSVIKLDKAPKIAVYTPKQALPWDDAVTLALTYADVEFDKVWDPEVLNGKLSEYDWLHLHHEDFTGQYGKFWGSSRNQPWYIQQVRQMEAMAKELGYKTVSKEKKAVAARIKEYVGNGGFMFSMCSGTDTFDIALAAQGVDIAPTPFDGDPMDPNAQQKLNFNNTLAFTDFKVSTNPSEYEHANIDVPVQINEVDKSLDFFTLFEFSAKWDPVPTMLTQNHVSSIRGFYGQTTAFQKDKVKESVVVLGESPGRNMVKYVHGNYGRGTFTFYAGHDPEDYTHRVNDPPTDLSLHTSSPGYRLILNNILFPAAKKKKRKT</sequence>
<feature type="chain" id="PRO_5026982349" evidence="1">
    <location>
        <begin position="22"/>
        <end position="422"/>
    </location>
</feature>
<accession>A0A6M1T0V3</accession>
<keyword evidence="1" id="KW-0732">Signal</keyword>
<protein>
    <submittedName>
        <fullName evidence="2">Asparagine synthetase B</fullName>
    </submittedName>
</protein>
<dbReference type="EMBL" id="JAALLS010000001">
    <property type="protein sequence ID" value="NGP86825.1"/>
    <property type="molecule type" value="Genomic_DNA"/>
</dbReference>
<comment type="caution">
    <text evidence="2">The sequence shown here is derived from an EMBL/GenBank/DDBJ whole genome shotgun (WGS) entry which is preliminary data.</text>
</comment>
<reference evidence="2 3" key="1">
    <citation type="submission" date="2020-02" db="EMBL/GenBank/DDBJ databases">
        <title>Aliifodinibius halophilus 2W32, complete genome.</title>
        <authorList>
            <person name="Li Y."/>
            <person name="Wu S."/>
        </authorList>
    </citation>
    <scope>NUCLEOTIDE SEQUENCE [LARGE SCALE GENOMIC DNA]</scope>
    <source>
        <strain evidence="2 3">2W32</strain>
    </source>
</reference>
<organism evidence="2 3">
    <name type="scientific">Fodinibius halophilus</name>
    <dbReference type="NCBI Taxonomy" id="1736908"/>
    <lineage>
        <taxon>Bacteria</taxon>
        <taxon>Pseudomonadati</taxon>
        <taxon>Balneolota</taxon>
        <taxon>Balneolia</taxon>
        <taxon>Balneolales</taxon>
        <taxon>Balneolaceae</taxon>
        <taxon>Fodinibius</taxon>
    </lineage>
</organism>
<evidence type="ECO:0000256" key="1">
    <source>
        <dbReference type="SAM" id="SignalP"/>
    </source>
</evidence>
<dbReference type="Proteomes" id="UP000479132">
    <property type="component" value="Unassembled WGS sequence"/>
</dbReference>
<evidence type="ECO:0000313" key="2">
    <source>
        <dbReference type="EMBL" id="NGP86825.1"/>
    </source>
</evidence>
<proteinExistence type="predicted"/>
<dbReference type="AlphaFoldDB" id="A0A6M1T0V3"/>
<dbReference type="RefSeq" id="WP_165265000.1">
    <property type="nucleotide sequence ID" value="NZ_JAALLS010000001.1"/>
</dbReference>
<evidence type="ECO:0000313" key="3">
    <source>
        <dbReference type="Proteomes" id="UP000479132"/>
    </source>
</evidence>
<keyword evidence="3" id="KW-1185">Reference proteome</keyword>
<gene>
    <name evidence="2" type="ORF">G3569_00555</name>
</gene>
<feature type="signal peptide" evidence="1">
    <location>
        <begin position="1"/>
        <end position="21"/>
    </location>
</feature>